<feature type="domain" description="F-box" evidence="1">
    <location>
        <begin position="1"/>
        <end position="55"/>
    </location>
</feature>
<organism evidence="2 3">
    <name type="scientific">Imshaugia aleurites</name>
    <dbReference type="NCBI Taxonomy" id="172621"/>
    <lineage>
        <taxon>Eukaryota</taxon>
        <taxon>Fungi</taxon>
        <taxon>Dikarya</taxon>
        <taxon>Ascomycota</taxon>
        <taxon>Pezizomycotina</taxon>
        <taxon>Lecanoromycetes</taxon>
        <taxon>OSLEUM clade</taxon>
        <taxon>Lecanoromycetidae</taxon>
        <taxon>Lecanorales</taxon>
        <taxon>Lecanorineae</taxon>
        <taxon>Parmeliaceae</taxon>
        <taxon>Imshaugia</taxon>
    </lineage>
</organism>
<dbReference type="InterPro" id="IPR001810">
    <property type="entry name" value="F-box_dom"/>
</dbReference>
<dbReference type="AlphaFoldDB" id="A0A8H3HWV5"/>
<dbReference type="Proteomes" id="UP000664534">
    <property type="component" value="Unassembled WGS sequence"/>
</dbReference>
<dbReference type="PROSITE" id="PS50181">
    <property type="entry name" value="FBOX"/>
    <property type="match status" value="1"/>
</dbReference>
<dbReference type="OrthoDB" id="5304354at2759"/>
<evidence type="ECO:0000313" key="3">
    <source>
        <dbReference type="Proteomes" id="UP000664534"/>
    </source>
</evidence>
<gene>
    <name evidence="2" type="ORF">IMSHALPRED_003954</name>
</gene>
<protein>
    <recommendedName>
        <fullName evidence="1">F-box domain-containing protein</fullName>
    </recommendedName>
</protein>
<proteinExistence type="predicted"/>
<dbReference type="EMBL" id="CAJPDT010000002">
    <property type="protein sequence ID" value="CAF9905737.1"/>
    <property type="molecule type" value="Genomic_DNA"/>
</dbReference>
<sequence>MPPLLDLSNELLYKIIDHIHPDDILNFSLCRKEIYLLAKDAVSLHVQRKRMYEYIHLFGCHRHEDKIHPLHLVRNFCVDWRVGEYPKHLTLSCCEHPHDPYHLPDEEDKEDTRIYEVEKRENDTISHNTMQAIQSYIKEKAAKAGFLEFDMETVYREAKRGERIGMVTLLLLYVPHLESICLARVTANYILLLEHVIRFIAEQNMQRSPGAHKILMNLSTIDIDGSHNEERRENFDFFILFAALPSVRKIYGDFVLGDGPCLFDWTYPAHTSNVTTVFLSNSAVRIEHLEQLLLGIKSLTVFHYEHNPDIANGHGMQTSKVIAALSKHVSHSLESLRLDGQCSIDWNDDDVDFDHRWLQGFEILKEVFIHIRLYVECAPYPETSLHGAFEEKSMNPLVYVLPPSIETVIIYGPEAFVRASDLLVDLAEEKNLRVPRLNTITLLDMDNQYDEGFGKALKEVCAKVGVTLEIRCKRDERPENPT</sequence>
<evidence type="ECO:0000259" key="1">
    <source>
        <dbReference type="PROSITE" id="PS50181"/>
    </source>
</evidence>
<reference evidence="2" key="1">
    <citation type="submission" date="2021-03" db="EMBL/GenBank/DDBJ databases">
        <authorList>
            <person name="Tagirdzhanova G."/>
        </authorList>
    </citation>
    <scope>NUCLEOTIDE SEQUENCE</scope>
</reference>
<evidence type="ECO:0000313" key="2">
    <source>
        <dbReference type="EMBL" id="CAF9905737.1"/>
    </source>
</evidence>
<accession>A0A8H3HWV5</accession>
<comment type="caution">
    <text evidence="2">The sequence shown here is derived from an EMBL/GenBank/DDBJ whole genome shotgun (WGS) entry which is preliminary data.</text>
</comment>
<keyword evidence="3" id="KW-1185">Reference proteome</keyword>
<name>A0A8H3HWV5_9LECA</name>